<proteinExistence type="predicted"/>
<dbReference type="PANTHER" id="PTHR31901:SF9">
    <property type="entry name" value="GH3 DOMAIN-CONTAINING PROTEIN"/>
    <property type="match status" value="1"/>
</dbReference>
<dbReference type="InterPro" id="IPR042099">
    <property type="entry name" value="ANL_N_sf"/>
</dbReference>
<dbReference type="InterPro" id="IPR055377">
    <property type="entry name" value="GH3_M"/>
</dbReference>
<sequence length="547" mass="62388">MTFEEKIKALEPQEVWEEYCGFLDLDMESYMQIQNRLMLEQLSLWEASPLGRQMLSGRKPASIRDFREQFPLTSYGDYADILLMKRDDMLPEEPVVWIETTWEGGTHPVKVAPYTKGMVEIYTRNLFAALILSTGTGRGNFNVEQGDTILYGLAPLPYATGLIPVAVQDEMRLEFLPPVREAVNMSFGERNKKGFKMGLSKGIDYFFGMGSVAYFVSLSIAAIGGGQGGSGGGGIKKLLHCSPSMLARLLAAKSRCRKENRDLKPKDLFKLKSFICAGTDNGCYKDDLEDLWGVRPLELFMGTEPSCMGVETWNRNGMYFFPDTCFYEFIPEAEMYKSLDNPDYQPKTCLMDEVVAGEKYELVISVLKGGAFMRYRVGDTYRCMGLSNKEDQTCIPRFQYIDRIPTVIDIAGFTRITENSIRSVVELSGLQVQEWMAVKEYNENNRPYMHMFVEMEEDSLASHAVSREILKEHLGVYFKYVDQDYTDLKRILGMDPLAVTILRCGTFAEYERRTGNRIRRINPSSLEVGELLRLQQESYAPKRRCYA</sequence>
<accession>A0A7X5HWW9</accession>
<evidence type="ECO:0000259" key="1">
    <source>
        <dbReference type="Pfam" id="PF23571"/>
    </source>
</evidence>
<protein>
    <submittedName>
        <fullName evidence="2">GH3 auxin-responsive promoter family protein</fullName>
    </submittedName>
</protein>
<dbReference type="GO" id="GO:0005737">
    <property type="term" value="C:cytoplasm"/>
    <property type="evidence" value="ECO:0007669"/>
    <property type="project" value="TreeGrafter"/>
</dbReference>
<evidence type="ECO:0000313" key="3">
    <source>
        <dbReference type="Proteomes" id="UP000461585"/>
    </source>
</evidence>
<dbReference type="RefSeq" id="WP_162370833.1">
    <property type="nucleotide sequence ID" value="NZ_JAAEEH010000028.1"/>
</dbReference>
<name>A0A7X5HWW9_9FIRM</name>
<dbReference type="EMBL" id="JAAEEH010000028">
    <property type="protein sequence ID" value="NDL68108.1"/>
    <property type="molecule type" value="Genomic_DNA"/>
</dbReference>
<dbReference type="Pfam" id="PF23571">
    <property type="entry name" value="GH3_M"/>
    <property type="match status" value="1"/>
</dbReference>
<dbReference type="Proteomes" id="UP000461585">
    <property type="component" value="Unassembled WGS sequence"/>
</dbReference>
<keyword evidence="3" id="KW-1185">Reference proteome</keyword>
<dbReference type="PANTHER" id="PTHR31901">
    <property type="entry name" value="GH3 DOMAIN-CONTAINING PROTEIN"/>
    <property type="match status" value="1"/>
</dbReference>
<dbReference type="GO" id="GO:0016881">
    <property type="term" value="F:acid-amino acid ligase activity"/>
    <property type="evidence" value="ECO:0007669"/>
    <property type="project" value="TreeGrafter"/>
</dbReference>
<organism evidence="2 3">
    <name type="scientific">Anaerotalea alkaliphila</name>
    <dbReference type="NCBI Taxonomy" id="2662126"/>
    <lineage>
        <taxon>Bacteria</taxon>
        <taxon>Bacillati</taxon>
        <taxon>Bacillota</taxon>
        <taxon>Clostridia</taxon>
        <taxon>Eubacteriales</taxon>
        <taxon>Anaerotalea</taxon>
    </lineage>
</organism>
<reference evidence="2 3" key="1">
    <citation type="submission" date="2020-01" db="EMBL/GenBank/DDBJ databases">
        <title>Anaeroalcalibacter tamaniensis gen. nov., sp. nov., moderately halophilic strictly anaerobic fermenter bacterium from mud volcano of Taman peninsula.</title>
        <authorList>
            <person name="Frolova A."/>
            <person name="Merkel A.Y."/>
            <person name="Slobodkin A.I."/>
        </authorList>
    </citation>
    <scope>NUCLEOTIDE SEQUENCE [LARGE SCALE GENOMIC DNA]</scope>
    <source>
        <strain evidence="2 3">F-3ap</strain>
    </source>
</reference>
<dbReference type="Gene3D" id="3.40.50.12780">
    <property type="entry name" value="N-terminal domain of ligase-like"/>
    <property type="match status" value="1"/>
</dbReference>
<evidence type="ECO:0000313" key="2">
    <source>
        <dbReference type="EMBL" id="NDL68108.1"/>
    </source>
</evidence>
<dbReference type="AlphaFoldDB" id="A0A7X5HWW9"/>
<comment type="caution">
    <text evidence="2">The sequence shown here is derived from an EMBL/GenBank/DDBJ whole genome shotgun (WGS) entry which is preliminary data.</text>
</comment>
<feature type="domain" description="GH3 middle" evidence="1">
    <location>
        <begin position="320"/>
        <end position="390"/>
    </location>
</feature>
<dbReference type="InterPro" id="IPR004993">
    <property type="entry name" value="GH3"/>
</dbReference>
<gene>
    <name evidence="2" type="ORF">GXN74_10185</name>
</gene>